<sequence length="143" mass="15330">MKRYSILLLTVFVLAACTPGVPTDDPSDQPDSVADTQLSDIDTPDEQRRSDVTALADAISRYRADNPGSTLFDDLTVCNSEKLMIGDSFDLSVLVPDYLAGLPRDPEASAGSATGYSICRNNKGEISIWAENAASGDINEKVK</sequence>
<comment type="caution">
    <text evidence="3">The sequence shown here is derived from an EMBL/GenBank/DDBJ whole genome shotgun (WGS) entry which is preliminary data.</text>
</comment>
<proteinExistence type="predicted"/>
<evidence type="ECO:0000313" key="4">
    <source>
        <dbReference type="Proteomes" id="UP000070457"/>
    </source>
</evidence>
<protein>
    <submittedName>
        <fullName evidence="3">Uncharacterized protein</fullName>
    </submittedName>
</protein>
<organism evidence="3 4">
    <name type="scientific">candidate division WS6 bacterium OLB20</name>
    <dbReference type="NCBI Taxonomy" id="1617426"/>
    <lineage>
        <taxon>Bacteria</taxon>
        <taxon>Candidatus Dojkabacteria</taxon>
    </lineage>
</organism>
<dbReference type="STRING" id="1617426.TR69_WS6001000455"/>
<gene>
    <name evidence="3" type="ORF">TR69_WS6001000455</name>
</gene>
<name>A0A136LXR8_9BACT</name>
<keyword evidence="2" id="KW-0732">Signal</keyword>
<feature type="chain" id="PRO_5007475317" evidence="2">
    <location>
        <begin position="24"/>
        <end position="143"/>
    </location>
</feature>
<feature type="region of interest" description="Disordered" evidence="1">
    <location>
        <begin position="21"/>
        <end position="50"/>
    </location>
</feature>
<evidence type="ECO:0000313" key="3">
    <source>
        <dbReference type="EMBL" id="KXK26452.1"/>
    </source>
</evidence>
<evidence type="ECO:0000256" key="2">
    <source>
        <dbReference type="SAM" id="SignalP"/>
    </source>
</evidence>
<dbReference type="AlphaFoldDB" id="A0A136LXR8"/>
<feature type="signal peptide" evidence="2">
    <location>
        <begin position="1"/>
        <end position="23"/>
    </location>
</feature>
<reference evidence="3 4" key="1">
    <citation type="submission" date="2015-02" db="EMBL/GenBank/DDBJ databases">
        <title>Improved understanding of the partial-nitritation anammox process through 23 genomes representing the majority of the microbial community.</title>
        <authorList>
            <person name="Speth D.R."/>
            <person name="In T Zandt M."/>
            <person name="Guerrero Cruz S."/>
            <person name="Jetten M.S."/>
            <person name="Dutilh B.E."/>
        </authorList>
    </citation>
    <scope>NUCLEOTIDE SEQUENCE [LARGE SCALE GENOMIC DNA]</scope>
    <source>
        <strain evidence="3">OLB20</strain>
    </source>
</reference>
<dbReference type="EMBL" id="JYNZ01000003">
    <property type="protein sequence ID" value="KXK26452.1"/>
    <property type="molecule type" value="Genomic_DNA"/>
</dbReference>
<evidence type="ECO:0000256" key="1">
    <source>
        <dbReference type="SAM" id="MobiDB-lite"/>
    </source>
</evidence>
<dbReference type="Proteomes" id="UP000070457">
    <property type="component" value="Unassembled WGS sequence"/>
</dbReference>
<dbReference type="PROSITE" id="PS51257">
    <property type="entry name" value="PROKAR_LIPOPROTEIN"/>
    <property type="match status" value="1"/>
</dbReference>
<accession>A0A136LXR8</accession>